<keyword evidence="4" id="KW-0378">Hydrolase</keyword>
<dbReference type="InterPro" id="IPR027417">
    <property type="entry name" value="P-loop_NTPase"/>
</dbReference>
<evidence type="ECO:0000313" key="4">
    <source>
        <dbReference type="EMBL" id="KAJ7215602.1"/>
    </source>
</evidence>
<dbReference type="GO" id="GO:0015421">
    <property type="term" value="F:ABC-type oligopeptide transporter activity"/>
    <property type="evidence" value="ECO:0007669"/>
    <property type="project" value="TreeGrafter"/>
</dbReference>
<dbReference type="Pfam" id="PF00005">
    <property type="entry name" value="ABC_tran"/>
    <property type="match status" value="1"/>
</dbReference>
<dbReference type="Proteomes" id="UP001219525">
    <property type="component" value="Unassembled WGS sequence"/>
</dbReference>
<comment type="caution">
    <text evidence="4">The sequence shown here is derived from an EMBL/GenBank/DDBJ whole genome shotgun (WGS) entry which is preliminary data.</text>
</comment>
<dbReference type="SUPFAM" id="SSF52540">
    <property type="entry name" value="P-loop containing nucleoside triphosphate hydrolases"/>
    <property type="match status" value="1"/>
</dbReference>
<proteinExistence type="predicted"/>
<dbReference type="PANTHER" id="PTHR43394:SF1">
    <property type="entry name" value="ATP-BINDING CASSETTE SUB-FAMILY B MEMBER 10, MITOCHONDRIAL"/>
    <property type="match status" value="1"/>
</dbReference>
<evidence type="ECO:0000259" key="3">
    <source>
        <dbReference type="PROSITE" id="PS50893"/>
    </source>
</evidence>
<keyword evidence="2" id="KW-0067">ATP-binding</keyword>
<dbReference type="GO" id="GO:0005524">
    <property type="term" value="F:ATP binding"/>
    <property type="evidence" value="ECO:0007669"/>
    <property type="project" value="UniProtKB-KW"/>
</dbReference>
<dbReference type="SMART" id="SM00382">
    <property type="entry name" value="AAA"/>
    <property type="match status" value="1"/>
</dbReference>
<dbReference type="AlphaFoldDB" id="A0AAD6VP61"/>
<dbReference type="PROSITE" id="PS50893">
    <property type="entry name" value="ABC_TRANSPORTER_2"/>
    <property type="match status" value="1"/>
</dbReference>
<reference evidence="4" key="1">
    <citation type="submission" date="2023-03" db="EMBL/GenBank/DDBJ databases">
        <title>Massive genome expansion in bonnet fungi (Mycena s.s.) driven by repeated elements and novel gene families across ecological guilds.</title>
        <authorList>
            <consortium name="Lawrence Berkeley National Laboratory"/>
            <person name="Harder C.B."/>
            <person name="Miyauchi S."/>
            <person name="Viragh M."/>
            <person name="Kuo A."/>
            <person name="Thoen E."/>
            <person name="Andreopoulos B."/>
            <person name="Lu D."/>
            <person name="Skrede I."/>
            <person name="Drula E."/>
            <person name="Henrissat B."/>
            <person name="Morin E."/>
            <person name="Kohler A."/>
            <person name="Barry K."/>
            <person name="LaButti K."/>
            <person name="Morin E."/>
            <person name="Salamov A."/>
            <person name="Lipzen A."/>
            <person name="Mereny Z."/>
            <person name="Hegedus B."/>
            <person name="Baldrian P."/>
            <person name="Stursova M."/>
            <person name="Weitz H."/>
            <person name="Taylor A."/>
            <person name="Grigoriev I.V."/>
            <person name="Nagy L.G."/>
            <person name="Martin F."/>
            <person name="Kauserud H."/>
        </authorList>
    </citation>
    <scope>NUCLEOTIDE SEQUENCE</scope>
    <source>
        <strain evidence="4">9144</strain>
    </source>
</reference>
<evidence type="ECO:0000256" key="1">
    <source>
        <dbReference type="ARBA" id="ARBA00022741"/>
    </source>
</evidence>
<gene>
    <name evidence="4" type="ORF">GGX14DRAFT_359604</name>
</gene>
<dbReference type="EMBL" id="JARJCW010000017">
    <property type="protein sequence ID" value="KAJ7215602.1"/>
    <property type="molecule type" value="Genomic_DNA"/>
</dbReference>
<dbReference type="InterPro" id="IPR039421">
    <property type="entry name" value="Type_1_exporter"/>
</dbReference>
<sequence length="376" mass="41394">MTSIAIMQEYSTSLRYALQMLFWDVRQAGKCVTDIKVLYETANIQNQIVDGTVEYPRPTDDADTSKGIDIELRNVSFAYPGDKAEENALRDVSLRIPAGSLAVIVGANGGGKSTIIKLLARMYDVAPGSGAVVIDGLPIQDYTLASLRQAYALLTQDHQLFPLALAENIGLGYPEKVDDREMIMQAARDGGAAELLSKFKDGVETNLEPVTTAYGYQLDDDKHKTLKTVLGKLEKTTEVSGGEKQRLVSSRAFMRFQTGKIKLLCVDEPSSALDPKGEFELFERLRAARAGKTMIFVTHRFGHLTKHADIIICMKAGKVAELGTHQELMALDGEYASLYNVQAQAFTAAEVRSFFVLIHVTERLRLLDKCMVIGCT</sequence>
<accession>A0AAD6VP61</accession>
<dbReference type="InterPro" id="IPR003593">
    <property type="entry name" value="AAA+_ATPase"/>
</dbReference>
<keyword evidence="1" id="KW-0547">Nucleotide-binding</keyword>
<dbReference type="GO" id="GO:0016887">
    <property type="term" value="F:ATP hydrolysis activity"/>
    <property type="evidence" value="ECO:0007669"/>
    <property type="project" value="InterPro"/>
</dbReference>
<evidence type="ECO:0000313" key="5">
    <source>
        <dbReference type="Proteomes" id="UP001219525"/>
    </source>
</evidence>
<name>A0AAD6VP61_9AGAR</name>
<dbReference type="PANTHER" id="PTHR43394">
    <property type="entry name" value="ATP-DEPENDENT PERMEASE MDL1, MITOCHONDRIAL"/>
    <property type="match status" value="1"/>
</dbReference>
<dbReference type="Gene3D" id="3.40.50.300">
    <property type="entry name" value="P-loop containing nucleotide triphosphate hydrolases"/>
    <property type="match status" value="1"/>
</dbReference>
<protein>
    <submittedName>
        <fullName evidence="4">P-loop containing nucleoside triphosphate hydrolase protein</fullName>
    </submittedName>
</protein>
<organism evidence="4 5">
    <name type="scientific">Mycena pura</name>
    <dbReference type="NCBI Taxonomy" id="153505"/>
    <lineage>
        <taxon>Eukaryota</taxon>
        <taxon>Fungi</taxon>
        <taxon>Dikarya</taxon>
        <taxon>Basidiomycota</taxon>
        <taxon>Agaricomycotina</taxon>
        <taxon>Agaricomycetes</taxon>
        <taxon>Agaricomycetidae</taxon>
        <taxon>Agaricales</taxon>
        <taxon>Marasmiineae</taxon>
        <taxon>Mycenaceae</taxon>
        <taxon>Mycena</taxon>
    </lineage>
</organism>
<dbReference type="InterPro" id="IPR003439">
    <property type="entry name" value="ABC_transporter-like_ATP-bd"/>
</dbReference>
<keyword evidence="5" id="KW-1185">Reference proteome</keyword>
<evidence type="ECO:0000256" key="2">
    <source>
        <dbReference type="ARBA" id="ARBA00022840"/>
    </source>
</evidence>
<feature type="domain" description="ABC transporter" evidence="3">
    <location>
        <begin position="70"/>
        <end position="341"/>
    </location>
</feature>